<evidence type="ECO:0000256" key="5">
    <source>
        <dbReference type="ARBA" id="ARBA00022692"/>
    </source>
</evidence>
<feature type="domain" description="Ionotropic glutamate receptor L-glutamate and glycine-binding" evidence="15">
    <location>
        <begin position="182"/>
        <end position="288"/>
    </location>
</feature>
<keyword evidence="17" id="KW-1185">Reference proteome</keyword>
<gene>
    <name evidence="16" type="ORF">J437_LFUL016781</name>
</gene>
<evidence type="ECO:0000313" key="16">
    <source>
        <dbReference type="EMBL" id="KAG8236921.1"/>
    </source>
</evidence>
<dbReference type="AlphaFoldDB" id="A0A8K0KNE4"/>
<sequence>MDIGCSHFLVRISDGATFMDALSKARKKSEQRNAEKYMVIIPQVVRRLEGNDFKIPPATTQDLREFGQEYFTSKDQHEEYQYFAKYDMADLMYVFNSKEINFYPNILVIQKSLKNEGLFSIFTHVYGKIQTNKNDNVQEVNVWNGSHFRDDCNGGIVKDTKELSCFFSNKMSDLNGEPMVFATFNYPPYSVLEYNVSGNIENFEDGIEMRIAILLAQRMNFTWSLYVDAENFWGEIWDNGSGNGMLGAVSSEKADLAFAAIYLWEHEHDFVDYSETYVRSGITVLAPHPLPLPQWITPLLPFSKSLWIAVFIGVFLAAIALFTLARIHKYINISKEPADRYCDPSECLLRAIGLLALAPDPTPPPDSQTGLRQLLLVWLPVWGLLLATAYSAGLSSALAIPHSQPPIDTISQLAESQLPWAATHPAWAFSLRGATDPIHRTLLNNFKVMNEKELHAHSMGRSIAYAVERLPAGNFAVGSYLQGKALEHLRLMHEDLYYEYVVTALQKSSPLRPPLDSLVGRLCAAGIPLYWEGAVSRRFPIMGAKYVGRKLPTPAPTALTIRVLQGPFYLLCIGLTLSLLIFIGEQIYKPKN</sequence>
<keyword evidence="7" id="KW-0406">Ion transport</keyword>
<comment type="caution">
    <text evidence="16">The sequence shown here is derived from an EMBL/GenBank/DDBJ whole genome shotgun (WGS) entry which is preliminary data.</text>
</comment>
<dbReference type="Pfam" id="PF00060">
    <property type="entry name" value="Lig_chan"/>
    <property type="match status" value="1"/>
</dbReference>
<keyword evidence="10" id="KW-0325">Glycoprotein</keyword>
<evidence type="ECO:0000256" key="2">
    <source>
        <dbReference type="ARBA" id="ARBA00008685"/>
    </source>
</evidence>
<dbReference type="EMBL" id="KZ309094">
    <property type="protein sequence ID" value="KAG8236921.1"/>
    <property type="molecule type" value="Genomic_DNA"/>
</dbReference>
<evidence type="ECO:0000256" key="3">
    <source>
        <dbReference type="ARBA" id="ARBA00022448"/>
    </source>
</evidence>
<evidence type="ECO:0000256" key="1">
    <source>
        <dbReference type="ARBA" id="ARBA00004651"/>
    </source>
</evidence>
<evidence type="ECO:0008006" key="18">
    <source>
        <dbReference type="Google" id="ProtNLM"/>
    </source>
</evidence>
<comment type="similarity">
    <text evidence="2">Belongs to the glutamate-gated ion channel (TC 1.A.10.1) family.</text>
</comment>
<dbReference type="GO" id="GO:0005886">
    <property type="term" value="C:plasma membrane"/>
    <property type="evidence" value="ECO:0007669"/>
    <property type="project" value="UniProtKB-SubCell"/>
</dbReference>
<organism evidence="16 17">
    <name type="scientific">Ladona fulva</name>
    <name type="common">Scarce chaser dragonfly</name>
    <name type="synonym">Libellula fulva</name>
    <dbReference type="NCBI Taxonomy" id="123851"/>
    <lineage>
        <taxon>Eukaryota</taxon>
        <taxon>Metazoa</taxon>
        <taxon>Ecdysozoa</taxon>
        <taxon>Arthropoda</taxon>
        <taxon>Hexapoda</taxon>
        <taxon>Insecta</taxon>
        <taxon>Pterygota</taxon>
        <taxon>Palaeoptera</taxon>
        <taxon>Odonata</taxon>
        <taxon>Epiprocta</taxon>
        <taxon>Anisoptera</taxon>
        <taxon>Libelluloidea</taxon>
        <taxon>Libellulidae</taxon>
        <taxon>Ladona</taxon>
    </lineage>
</organism>
<dbReference type="InterPro" id="IPR001320">
    <property type="entry name" value="Iontro_rcpt_C"/>
</dbReference>
<reference evidence="16" key="2">
    <citation type="submission" date="2017-10" db="EMBL/GenBank/DDBJ databases">
        <title>Ladona fulva Genome sequencing and assembly.</title>
        <authorList>
            <person name="Murali S."/>
            <person name="Richards S."/>
            <person name="Bandaranaike D."/>
            <person name="Bellair M."/>
            <person name="Blankenburg K."/>
            <person name="Chao H."/>
            <person name="Dinh H."/>
            <person name="Doddapaneni H."/>
            <person name="Dugan-Rocha S."/>
            <person name="Elkadiri S."/>
            <person name="Gnanaolivu R."/>
            <person name="Hernandez B."/>
            <person name="Skinner E."/>
            <person name="Javaid M."/>
            <person name="Lee S."/>
            <person name="Li M."/>
            <person name="Ming W."/>
            <person name="Munidasa M."/>
            <person name="Muniz J."/>
            <person name="Nguyen L."/>
            <person name="Hughes D."/>
            <person name="Osuji N."/>
            <person name="Pu L.-L."/>
            <person name="Puazo M."/>
            <person name="Qu C."/>
            <person name="Quiroz J."/>
            <person name="Raj R."/>
            <person name="Weissenberger G."/>
            <person name="Xin Y."/>
            <person name="Zou X."/>
            <person name="Han Y."/>
            <person name="Worley K."/>
            <person name="Muzny D."/>
            <person name="Gibbs R."/>
        </authorList>
    </citation>
    <scope>NUCLEOTIDE SEQUENCE</scope>
    <source>
        <strain evidence="16">Sampled in the wild</strain>
    </source>
</reference>
<accession>A0A8K0KNE4</accession>
<dbReference type="Pfam" id="PF10613">
    <property type="entry name" value="Lig_chan-Glu_bd"/>
    <property type="match status" value="1"/>
</dbReference>
<keyword evidence="8 13" id="KW-0472">Membrane</keyword>
<dbReference type="PANTHER" id="PTHR42643">
    <property type="entry name" value="IONOTROPIC RECEPTOR 20A-RELATED"/>
    <property type="match status" value="1"/>
</dbReference>
<keyword evidence="3" id="KW-0813">Transport</keyword>
<protein>
    <recommendedName>
        <fullName evidence="18">Ionotropic receptor</fullName>
    </recommendedName>
</protein>
<feature type="transmembrane region" description="Helical" evidence="13">
    <location>
        <begin position="306"/>
        <end position="325"/>
    </location>
</feature>
<evidence type="ECO:0000256" key="9">
    <source>
        <dbReference type="ARBA" id="ARBA00023170"/>
    </source>
</evidence>
<feature type="domain" description="Ionotropic glutamate receptor C-terminal" evidence="14">
    <location>
        <begin position="304"/>
        <end position="575"/>
    </location>
</feature>
<dbReference type="GO" id="GO:0050906">
    <property type="term" value="P:detection of stimulus involved in sensory perception"/>
    <property type="evidence" value="ECO:0007669"/>
    <property type="project" value="UniProtKB-ARBA"/>
</dbReference>
<comment type="subcellular location">
    <subcellularLocation>
        <location evidence="1">Cell membrane</location>
        <topology evidence="1">Multi-pass membrane protein</topology>
    </subcellularLocation>
</comment>
<evidence type="ECO:0000259" key="15">
    <source>
        <dbReference type="Pfam" id="PF10613"/>
    </source>
</evidence>
<reference evidence="16" key="1">
    <citation type="submission" date="2013-04" db="EMBL/GenBank/DDBJ databases">
        <authorList>
            <person name="Qu J."/>
            <person name="Murali S.C."/>
            <person name="Bandaranaike D."/>
            <person name="Bellair M."/>
            <person name="Blankenburg K."/>
            <person name="Chao H."/>
            <person name="Dinh H."/>
            <person name="Doddapaneni H."/>
            <person name="Downs B."/>
            <person name="Dugan-Rocha S."/>
            <person name="Elkadiri S."/>
            <person name="Gnanaolivu R.D."/>
            <person name="Hernandez B."/>
            <person name="Javaid M."/>
            <person name="Jayaseelan J.C."/>
            <person name="Lee S."/>
            <person name="Li M."/>
            <person name="Ming W."/>
            <person name="Munidasa M."/>
            <person name="Muniz J."/>
            <person name="Nguyen L."/>
            <person name="Ongeri F."/>
            <person name="Osuji N."/>
            <person name="Pu L.-L."/>
            <person name="Puazo M."/>
            <person name="Qu C."/>
            <person name="Quiroz J."/>
            <person name="Raj R."/>
            <person name="Weissenberger G."/>
            <person name="Xin Y."/>
            <person name="Zou X."/>
            <person name="Han Y."/>
            <person name="Richards S."/>
            <person name="Worley K."/>
            <person name="Muzny D."/>
            <person name="Gibbs R."/>
        </authorList>
    </citation>
    <scope>NUCLEOTIDE SEQUENCE</scope>
    <source>
        <strain evidence="16">Sampled in the wild</strain>
    </source>
</reference>
<keyword evidence="6 13" id="KW-1133">Transmembrane helix</keyword>
<name>A0A8K0KNE4_LADFU</name>
<feature type="transmembrane region" description="Helical" evidence="13">
    <location>
        <begin position="568"/>
        <end position="588"/>
    </location>
</feature>
<dbReference type="Proteomes" id="UP000792457">
    <property type="component" value="Unassembled WGS sequence"/>
</dbReference>
<evidence type="ECO:0000256" key="12">
    <source>
        <dbReference type="ARBA" id="ARBA00023303"/>
    </source>
</evidence>
<dbReference type="GO" id="GO:0015276">
    <property type="term" value="F:ligand-gated monoatomic ion channel activity"/>
    <property type="evidence" value="ECO:0007669"/>
    <property type="project" value="InterPro"/>
</dbReference>
<evidence type="ECO:0000259" key="14">
    <source>
        <dbReference type="Pfam" id="PF00060"/>
    </source>
</evidence>
<keyword evidence="11" id="KW-1071">Ligand-gated ion channel</keyword>
<evidence type="ECO:0000256" key="8">
    <source>
        <dbReference type="ARBA" id="ARBA00023136"/>
    </source>
</evidence>
<dbReference type="InterPro" id="IPR052192">
    <property type="entry name" value="Insect_Ionotropic_Sensory_Rcpt"/>
</dbReference>
<evidence type="ECO:0000256" key="4">
    <source>
        <dbReference type="ARBA" id="ARBA00022475"/>
    </source>
</evidence>
<evidence type="ECO:0000313" key="17">
    <source>
        <dbReference type="Proteomes" id="UP000792457"/>
    </source>
</evidence>
<dbReference type="PANTHER" id="PTHR42643:SF40">
    <property type="entry name" value="IONOTROPIC RECEPTOR 41A-RELATED"/>
    <property type="match status" value="1"/>
</dbReference>
<evidence type="ECO:0000256" key="10">
    <source>
        <dbReference type="ARBA" id="ARBA00023180"/>
    </source>
</evidence>
<dbReference type="Gene3D" id="1.10.287.70">
    <property type="match status" value="1"/>
</dbReference>
<dbReference type="OrthoDB" id="8182981at2759"/>
<evidence type="ECO:0000256" key="6">
    <source>
        <dbReference type="ARBA" id="ARBA00022989"/>
    </source>
</evidence>
<evidence type="ECO:0000256" key="11">
    <source>
        <dbReference type="ARBA" id="ARBA00023286"/>
    </source>
</evidence>
<keyword evidence="12" id="KW-0407">Ion channel</keyword>
<evidence type="ECO:0000256" key="7">
    <source>
        <dbReference type="ARBA" id="ARBA00023065"/>
    </source>
</evidence>
<keyword evidence="5 13" id="KW-0812">Transmembrane</keyword>
<keyword evidence="4" id="KW-1003">Cell membrane</keyword>
<evidence type="ECO:0000256" key="13">
    <source>
        <dbReference type="SAM" id="Phobius"/>
    </source>
</evidence>
<proteinExistence type="inferred from homology"/>
<dbReference type="SUPFAM" id="SSF53850">
    <property type="entry name" value="Periplasmic binding protein-like II"/>
    <property type="match status" value="1"/>
</dbReference>
<keyword evidence="9" id="KW-0675">Receptor</keyword>
<dbReference type="Gene3D" id="3.40.190.10">
    <property type="entry name" value="Periplasmic binding protein-like II"/>
    <property type="match status" value="1"/>
</dbReference>
<dbReference type="InterPro" id="IPR019594">
    <property type="entry name" value="Glu/Gly-bd"/>
</dbReference>